<evidence type="ECO:0000256" key="11">
    <source>
        <dbReference type="ARBA" id="ARBA00035184"/>
    </source>
</evidence>
<keyword evidence="9" id="KW-0131">Cell cycle</keyword>
<dbReference type="GO" id="GO:0005634">
    <property type="term" value="C:nucleus"/>
    <property type="evidence" value="ECO:0007669"/>
    <property type="project" value="UniProtKB-SubCell"/>
</dbReference>
<evidence type="ECO:0000256" key="10">
    <source>
        <dbReference type="ARBA" id="ARBA00030700"/>
    </source>
</evidence>
<evidence type="ECO:0000256" key="1">
    <source>
        <dbReference type="ARBA" id="ARBA00004123"/>
    </source>
</evidence>
<dbReference type="KEGG" id="tpal:117650450"/>
<evidence type="ECO:0000256" key="8">
    <source>
        <dbReference type="ARBA" id="ARBA00023274"/>
    </source>
</evidence>
<proteinExistence type="inferred from homology"/>
<dbReference type="GO" id="GO:1990904">
    <property type="term" value="C:ribonucleoprotein complex"/>
    <property type="evidence" value="ECO:0007669"/>
    <property type="project" value="UniProtKB-KW"/>
</dbReference>
<dbReference type="Proteomes" id="UP000515158">
    <property type="component" value="Unplaced"/>
</dbReference>
<evidence type="ECO:0000313" key="15">
    <source>
        <dbReference type="Proteomes" id="UP000515158"/>
    </source>
</evidence>
<dbReference type="CTD" id="40395"/>
<reference evidence="16" key="1">
    <citation type="submission" date="2025-08" db="UniProtKB">
        <authorList>
            <consortium name="RefSeq"/>
        </authorList>
    </citation>
    <scope>IDENTIFICATION</scope>
    <source>
        <tissue evidence="16">Total insect</tissue>
    </source>
</reference>
<accession>A0A6P8ZXC8</accession>
<name>A0A6P8ZXC8_THRPL</name>
<dbReference type="GO" id="GO:0005739">
    <property type="term" value="C:mitochondrion"/>
    <property type="evidence" value="ECO:0007669"/>
    <property type="project" value="UniProtKB-SubCell"/>
</dbReference>
<dbReference type="GeneID" id="117650450"/>
<evidence type="ECO:0000256" key="13">
    <source>
        <dbReference type="ARBA" id="ARBA00060144"/>
    </source>
</evidence>
<comment type="function">
    <text evidence="13">Acts as a negative regulator of G1 to S cell cycle phase progression by inhibiting cyclin-dependent kinases. Inhibitory effects are additive with GADD45 proteins but also occur in the absence of GADD45 proteins. Acts as a repressor of the orphan nuclear receptor NR4A1 by inhibiting AB domain-mediated transcriptional activity. May be involved in the hormone-mediated regulation of NR4A1 transcriptional activity. May play a role in mitochondrial protein synthesis.</text>
</comment>
<dbReference type="Pfam" id="PF10147">
    <property type="entry name" value="CR6_interact"/>
    <property type="match status" value="1"/>
</dbReference>
<evidence type="ECO:0000256" key="14">
    <source>
        <dbReference type="SAM" id="Coils"/>
    </source>
</evidence>
<evidence type="ECO:0000256" key="2">
    <source>
        <dbReference type="ARBA" id="ARBA00004173"/>
    </source>
</evidence>
<dbReference type="InterPro" id="IPR018472">
    <property type="entry name" value="Ribosomal_mL64"/>
</dbReference>
<evidence type="ECO:0000256" key="3">
    <source>
        <dbReference type="ARBA" id="ARBA00005421"/>
    </source>
</evidence>
<keyword evidence="8" id="KW-0687">Ribonucleoprotein</keyword>
<dbReference type="InParanoid" id="A0A6P8ZXC8"/>
<organism evidence="16">
    <name type="scientific">Thrips palmi</name>
    <name type="common">Melon thrips</name>
    <dbReference type="NCBI Taxonomy" id="161013"/>
    <lineage>
        <taxon>Eukaryota</taxon>
        <taxon>Metazoa</taxon>
        <taxon>Ecdysozoa</taxon>
        <taxon>Arthropoda</taxon>
        <taxon>Hexapoda</taxon>
        <taxon>Insecta</taxon>
        <taxon>Pterygota</taxon>
        <taxon>Neoptera</taxon>
        <taxon>Paraneoptera</taxon>
        <taxon>Thysanoptera</taxon>
        <taxon>Terebrantia</taxon>
        <taxon>Thripoidea</taxon>
        <taxon>Thripidae</taxon>
        <taxon>Thrips</taxon>
    </lineage>
</organism>
<keyword evidence="5 14" id="KW-0175">Coiled coil</keyword>
<keyword evidence="7" id="KW-0539">Nucleus</keyword>
<dbReference type="AlphaFoldDB" id="A0A6P8ZXC8"/>
<dbReference type="Gene3D" id="6.10.280.120">
    <property type="entry name" value="Growth arrest and DNA-damage-inducible proteins-interacting protein 1"/>
    <property type="match status" value="1"/>
</dbReference>
<evidence type="ECO:0000256" key="5">
    <source>
        <dbReference type="ARBA" id="ARBA00023054"/>
    </source>
</evidence>
<dbReference type="RefSeq" id="XP_034249789.1">
    <property type="nucleotide sequence ID" value="XM_034393898.1"/>
</dbReference>
<keyword evidence="15" id="KW-1185">Reference proteome</keyword>
<keyword evidence="4" id="KW-0689">Ribosomal protein</keyword>
<gene>
    <name evidence="16" type="primary">LOC117650450</name>
</gene>
<protein>
    <recommendedName>
        <fullName evidence="11">Large ribosomal subunit protein mL64</fullName>
    </recommendedName>
    <alternativeName>
        <fullName evidence="10">39S ribosomal protein L59, mitochondrial</fullName>
    </alternativeName>
    <alternativeName>
        <fullName evidence="12">Growth arrest and DNA damage-inducible proteins-interacting protein 1</fullName>
    </alternativeName>
</protein>
<dbReference type="FunCoup" id="A0A6P8ZXC8">
    <property type="interactions" value="520"/>
</dbReference>
<dbReference type="GO" id="GO:0005840">
    <property type="term" value="C:ribosome"/>
    <property type="evidence" value="ECO:0007669"/>
    <property type="project" value="UniProtKB-KW"/>
</dbReference>
<dbReference type="PANTHER" id="PTHR31761">
    <property type="entry name" value="GROWTH ARREST AND DNA DAMAGE-INDUCIBLE PROTEINS-INTERACTING PROTEIN 1 GADD45GIP1"/>
    <property type="match status" value="1"/>
</dbReference>
<dbReference type="OrthoDB" id="6247992at2759"/>
<evidence type="ECO:0000313" key="16">
    <source>
        <dbReference type="RefSeq" id="XP_034249789.1"/>
    </source>
</evidence>
<dbReference type="InterPro" id="IPR043035">
    <property type="entry name" value="Ribosomal_mL64_sf"/>
</dbReference>
<evidence type="ECO:0000256" key="6">
    <source>
        <dbReference type="ARBA" id="ARBA00023128"/>
    </source>
</evidence>
<comment type="similarity">
    <text evidence="3">Belongs to the mitochondrion-specific ribosomal protein mL64 family.</text>
</comment>
<sequence length="281" mass="33241">MPSFRCLVSWIPSLSQESGRIFFLGNRGFIDFPCTQKQQTRGAKTDAPIQDSILLGEEDDPSAEDERIQKIRDISGLRPSHRNIANRVLPSEEKTLPHEFTVRYNKKMFGRYGYESGVNPSICWPSKYELEDKKEYESVAYPYTIAEVAERERAKKKQLEEERMERDKQITENVKKMLKLKEEFIQRQEKHRADTEAAKAFKTRLIEEVRLHFNYTVNERDEKFRLELKERARQLKEKEKLSKKTSKKEKLAEEKAAKFEYQKKKLLEEEAKRAAKKAEEL</sequence>
<dbReference type="PANTHER" id="PTHR31761:SF1">
    <property type="entry name" value="LARGE RIBOSOMAL SUBUNIT PROTEIN ML64"/>
    <property type="match status" value="1"/>
</dbReference>
<feature type="coiled-coil region" evidence="14">
    <location>
        <begin position="249"/>
        <end position="281"/>
    </location>
</feature>
<keyword evidence="6" id="KW-0496">Mitochondrion</keyword>
<evidence type="ECO:0000256" key="7">
    <source>
        <dbReference type="ARBA" id="ARBA00023242"/>
    </source>
</evidence>
<evidence type="ECO:0000256" key="9">
    <source>
        <dbReference type="ARBA" id="ARBA00023306"/>
    </source>
</evidence>
<evidence type="ECO:0000256" key="4">
    <source>
        <dbReference type="ARBA" id="ARBA00022980"/>
    </source>
</evidence>
<comment type="subcellular location">
    <subcellularLocation>
        <location evidence="2">Mitochondrion</location>
    </subcellularLocation>
    <subcellularLocation>
        <location evidence="1">Nucleus</location>
    </subcellularLocation>
</comment>
<evidence type="ECO:0000256" key="12">
    <source>
        <dbReference type="ARBA" id="ARBA00035485"/>
    </source>
</evidence>